<dbReference type="AlphaFoldDB" id="A0A4Q6XZ59"/>
<evidence type="ECO:0000256" key="2">
    <source>
        <dbReference type="ARBA" id="ARBA00022448"/>
    </source>
</evidence>
<evidence type="ECO:0000259" key="8">
    <source>
        <dbReference type="Pfam" id="PF07660"/>
    </source>
</evidence>
<comment type="caution">
    <text evidence="10">The sequence shown here is derived from an EMBL/GenBank/DDBJ whole genome shotgun (WGS) entry which is preliminary data.</text>
</comment>
<dbReference type="Gene3D" id="2.40.170.20">
    <property type="entry name" value="TonB-dependent receptor, beta-barrel domain"/>
    <property type="match status" value="1"/>
</dbReference>
<dbReference type="InterPro" id="IPR039426">
    <property type="entry name" value="TonB-dep_rcpt-like"/>
</dbReference>
<dbReference type="InterPro" id="IPR012910">
    <property type="entry name" value="Plug_dom"/>
</dbReference>
<evidence type="ECO:0000256" key="1">
    <source>
        <dbReference type="ARBA" id="ARBA00004571"/>
    </source>
</evidence>
<evidence type="ECO:0000313" key="11">
    <source>
        <dbReference type="Proteomes" id="UP000292855"/>
    </source>
</evidence>
<dbReference type="Pfam" id="PF07715">
    <property type="entry name" value="Plug"/>
    <property type="match status" value="1"/>
</dbReference>
<comment type="similarity">
    <text evidence="7">Belongs to the TonB-dependent receptor family.</text>
</comment>
<dbReference type="Pfam" id="PF07660">
    <property type="entry name" value="STN"/>
    <property type="match status" value="1"/>
</dbReference>
<dbReference type="SUPFAM" id="SSF49464">
    <property type="entry name" value="Carboxypeptidase regulatory domain-like"/>
    <property type="match status" value="1"/>
</dbReference>
<dbReference type="NCBIfam" id="TIGR04057">
    <property type="entry name" value="SusC_RagA_signa"/>
    <property type="match status" value="1"/>
</dbReference>
<dbReference type="RefSeq" id="WP_130140376.1">
    <property type="nucleotide sequence ID" value="NZ_SGIT01000001.1"/>
</dbReference>
<dbReference type="InterPro" id="IPR011662">
    <property type="entry name" value="Secretin/TonB_short_N"/>
</dbReference>
<keyword evidence="4 7" id="KW-0812">Transmembrane</keyword>
<dbReference type="InterPro" id="IPR036942">
    <property type="entry name" value="Beta-barrel_TonB_sf"/>
</dbReference>
<dbReference type="EMBL" id="SGIT01000001">
    <property type="protein sequence ID" value="RZF62147.1"/>
    <property type="molecule type" value="Genomic_DNA"/>
</dbReference>
<dbReference type="Gene3D" id="2.60.40.1120">
    <property type="entry name" value="Carboxypeptidase-like, regulatory domain"/>
    <property type="match status" value="1"/>
</dbReference>
<evidence type="ECO:0000259" key="9">
    <source>
        <dbReference type="Pfam" id="PF07715"/>
    </source>
</evidence>
<evidence type="ECO:0000256" key="6">
    <source>
        <dbReference type="ARBA" id="ARBA00023237"/>
    </source>
</evidence>
<sequence length="1140" mass="129536">MIINYNKMFRYDKRNDHTIWKAMRITVFFLTILILQVSAESRAQINIDKQNVALRDVVKLLSEQTGVDFIYADRDLKQAHPVTVKLHNASLEQALLVCFDGQPLDYTIRDRTVLVRRKVTKDVARKRNIVPPARAEQIVQSRLKGKVTDENGLPLEGATISVKNFAAATKTDGDGNFSLDLPAEARILMFTLVGYETQEVELKGRSSLEIAMKAAMNDLEEAVVIGYGTQKRSDLTGAISRVDARDFESQSATNLSEFLSGTVAGIASNQATGAGGGGSLEVRGANSITAGTSPLIVLDGVIYNGALQDINPFDIATIDVLQDASSAAVYGARAASGVIIVTTKRGASEVPTVTVSSMWGLASVANDYRPFDAGGYLQFRQDLMQQMAPRDADGYYMNPEQLPENVSLEQWRNYSNNADADNTVEWLKRLRLNSVEIEGFQQGRIIDWYDKRMQQGLRHNNDIALSGKASRVNYYLSTGYTDNEGIIYGDRLKTWRTRLNLEGDVAKFFKIGMNAQFASSDNSSVPAGGINRLSPYGKFIEDDGMLVRFPQEDPSFSNAFLEAYYKDQYRKNNRLFATFYAELKLPFGIKYRASFQNRLVTEKDYNFWPSTTMLGGVTRRNGYGTRSDEHSYEWMVDNILTWSQRFDKHAFDFTFLVNAEKLQIQQSFQENENFGPNENLSWHGLQYGANPSISNNDRVRTGDALMARMNYNYDERYLFTLSWRRDGFSAFGQNNPRGFFPSAAFAWRLSQERFFDVAWVNDLKMRVSWGVNGNRDVPAYAALSNLARNAYFDGSNVVVGLTNSSMANPNLKWEGTEAYNIGFDLTAFDSRLTATIDAYKGTTYDLLLDRRLPRIIGYESVTTNLGELSNRGINATVQGQVIKKENLNWRSSLVFSLNRNRIDRLWGDMMEEEVNGQLIQREVPDYANGYFPGEALDRIWDYRIQGIWQIEETEAAAQYGLRPGEYRVEDVNADGAYRQFDDKQFIGWRQPRYTLGWRNDFSFWKYFDANIFIRADLGHLGEREDFNHSSSNIYDRANTLDIPYWTPENRSNTHPRLNVNYRLFEGGINMYESRSFLRLQDVAIGYRLPKNVLDKVSVNNLRFFLSARNLLTVTKWTGWDPESPNSPMPRIFTIGFNASF</sequence>
<keyword evidence="6 7" id="KW-0998">Cell outer membrane</keyword>
<name>A0A4Q6XZ59_9SPHI</name>
<proteinExistence type="inferred from homology"/>
<dbReference type="Pfam" id="PF13715">
    <property type="entry name" value="CarbopepD_reg_2"/>
    <property type="match status" value="1"/>
</dbReference>
<dbReference type="NCBIfam" id="TIGR04056">
    <property type="entry name" value="OMP_RagA_SusC"/>
    <property type="match status" value="1"/>
</dbReference>
<comment type="subcellular location">
    <subcellularLocation>
        <location evidence="1 7">Cell outer membrane</location>
        <topology evidence="1 7">Multi-pass membrane protein</topology>
    </subcellularLocation>
</comment>
<dbReference type="InterPro" id="IPR037066">
    <property type="entry name" value="Plug_dom_sf"/>
</dbReference>
<feature type="domain" description="Secretin/TonB short N-terminal" evidence="8">
    <location>
        <begin position="68"/>
        <end position="118"/>
    </location>
</feature>
<evidence type="ECO:0000313" key="10">
    <source>
        <dbReference type="EMBL" id="RZF62147.1"/>
    </source>
</evidence>
<keyword evidence="2 7" id="KW-0813">Transport</keyword>
<protein>
    <submittedName>
        <fullName evidence="10">SusC/RagA family TonB-linked outer membrane protein</fullName>
    </submittedName>
</protein>
<dbReference type="InterPro" id="IPR023996">
    <property type="entry name" value="TonB-dep_OMP_SusC/RagA"/>
</dbReference>
<dbReference type="PROSITE" id="PS52016">
    <property type="entry name" value="TONB_DEPENDENT_REC_3"/>
    <property type="match status" value="1"/>
</dbReference>
<organism evidence="10 11">
    <name type="scientific">Sphingobacterium corticibacterium</name>
    <dbReference type="NCBI Taxonomy" id="2484746"/>
    <lineage>
        <taxon>Bacteria</taxon>
        <taxon>Pseudomonadati</taxon>
        <taxon>Bacteroidota</taxon>
        <taxon>Sphingobacteriia</taxon>
        <taxon>Sphingobacteriales</taxon>
        <taxon>Sphingobacteriaceae</taxon>
        <taxon>Sphingobacterium</taxon>
    </lineage>
</organism>
<gene>
    <name evidence="10" type="ORF">EWE74_04890</name>
</gene>
<dbReference type="Proteomes" id="UP000292855">
    <property type="component" value="Unassembled WGS sequence"/>
</dbReference>
<evidence type="ECO:0000256" key="3">
    <source>
        <dbReference type="ARBA" id="ARBA00022452"/>
    </source>
</evidence>
<keyword evidence="11" id="KW-1185">Reference proteome</keyword>
<dbReference type="InterPro" id="IPR023997">
    <property type="entry name" value="TonB-dep_OMP_SusC/RagA_CS"/>
</dbReference>
<evidence type="ECO:0000256" key="5">
    <source>
        <dbReference type="ARBA" id="ARBA00023136"/>
    </source>
</evidence>
<evidence type="ECO:0000256" key="7">
    <source>
        <dbReference type="PROSITE-ProRule" id="PRU01360"/>
    </source>
</evidence>
<keyword evidence="5 7" id="KW-0472">Membrane</keyword>
<reference evidence="10 11" key="1">
    <citation type="submission" date="2019-02" db="EMBL/GenBank/DDBJ databases">
        <authorList>
            <person name="Li Y."/>
        </authorList>
    </citation>
    <scope>NUCLEOTIDE SEQUENCE [LARGE SCALE GENOMIC DNA]</scope>
    <source>
        <strain evidence="10 11">30C10-4-7</strain>
    </source>
</reference>
<dbReference type="GO" id="GO:0009279">
    <property type="term" value="C:cell outer membrane"/>
    <property type="evidence" value="ECO:0007669"/>
    <property type="project" value="UniProtKB-SubCell"/>
</dbReference>
<dbReference type="SUPFAM" id="SSF56935">
    <property type="entry name" value="Porins"/>
    <property type="match status" value="1"/>
</dbReference>
<evidence type="ECO:0000256" key="4">
    <source>
        <dbReference type="ARBA" id="ARBA00022692"/>
    </source>
</evidence>
<dbReference type="Gene3D" id="2.170.130.10">
    <property type="entry name" value="TonB-dependent receptor, plug domain"/>
    <property type="match status" value="1"/>
</dbReference>
<dbReference type="InterPro" id="IPR008969">
    <property type="entry name" value="CarboxyPept-like_regulatory"/>
</dbReference>
<accession>A0A4Q6XZ59</accession>
<feature type="domain" description="TonB-dependent receptor plug" evidence="9">
    <location>
        <begin position="232"/>
        <end position="338"/>
    </location>
</feature>
<dbReference type="OrthoDB" id="9768177at2"/>
<keyword evidence="3 7" id="KW-1134">Transmembrane beta strand</keyword>